<keyword evidence="3" id="KW-1185">Reference proteome</keyword>
<keyword evidence="1" id="KW-1133">Transmembrane helix</keyword>
<feature type="transmembrane region" description="Helical" evidence="1">
    <location>
        <begin position="6"/>
        <end position="33"/>
    </location>
</feature>
<keyword evidence="1" id="KW-0812">Transmembrane</keyword>
<organism evidence="2 3">
    <name type="scientific">Lactococcus phage AM1</name>
    <dbReference type="NCBI Taxonomy" id="1965467"/>
    <lineage>
        <taxon>Viruses</taxon>
        <taxon>Duplodnaviria</taxon>
        <taxon>Heunggongvirae</taxon>
        <taxon>Uroviricota</taxon>
        <taxon>Caudoviricetes</taxon>
        <taxon>Audreyjarvisvirus</taxon>
        <taxon>Audreyjarvisvirus AM1</taxon>
    </lineage>
</organism>
<keyword evidence="1" id="KW-0472">Membrane</keyword>
<dbReference type="EMBL" id="KY554768">
    <property type="protein sequence ID" value="ARM66222.1"/>
    <property type="molecule type" value="Genomic_DNA"/>
</dbReference>
<proteinExistence type="predicted"/>
<evidence type="ECO:0000313" key="2">
    <source>
        <dbReference type="EMBL" id="ARM66222.1"/>
    </source>
</evidence>
<evidence type="ECO:0000256" key="1">
    <source>
        <dbReference type="SAM" id="Phobius"/>
    </source>
</evidence>
<name>A0A1W6JJ16_9CAUD</name>
<protein>
    <submittedName>
        <fullName evidence="2">Uncharacterized protein</fullName>
    </submittedName>
</protein>
<evidence type="ECO:0000313" key="3">
    <source>
        <dbReference type="Proteomes" id="UP000221405"/>
    </source>
</evidence>
<sequence length="37" mass="3935">MGCLIPIVLIIFLINPAMGLMTAIILLIVLALASLKK</sequence>
<accession>A0A1W6JJ16</accession>
<dbReference type="Proteomes" id="UP000221405">
    <property type="component" value="Segment"/>
</dbReference>
<reference evidence="2 3" key="1">
    <citation type="journal article" date="2017" name="Viruses">
        <title>Phage Biodiversity in Artisanal Cheese Wheys Reflects the Complexity of the Fermentation Process.</title>
        <authorList>
            <person name="Mahony J."/>
            <person name="Moscarelli A."/>
            <person name="Kelleher P."/>
            <person name="Lugli G.A."/>
            <person name="Ventura M."/>
            <person name="Settanni L."/>
            <person name="van Sinderen D."/>
        </authorList>
    </citation>
    <scope>NUCLEOTIDE SEQUENCE [LARGE SCALE GENOMIC DNA]</scope>
</reference>
<gene>
    <name evidence="2" type="ORF">AM1_095</name>
</gene>